<keyword evidence="2" id="KW-0030">Aminoacyl-tRNA synthetase</keyword>
<sequence>MQKHQLDLWMQSHYKEGDGMPKVFVVGCSNVNEYSLAVEYKHHFEPIIDGDDPIHFTSLEQVKDELVRLGIKKAYLRLHNAYEECGSPKASLYCDIEIAVTPH</sequence>
<dbReference type="InterPro" id="IPR045508">
    <property type="entry name" value="DUF6482"/>
</dbReference>
<evidence type="ECO:0000313" key="1">
    <source>
        <dbReference type="EMBL" id="ELN6933204.1"/>
    </source>
</evidence>
<reference evidence="1" key="2">
    <citation type="submission" date="2023-10" db="EMBL/GenBank/DDBJ databases">
        <authorList>
            <consortium name="PulseNet: The National Subtyping Network for Foodborne Disease Surveillance"/>
        </authorList>
    </citation>
    <scope>NUCLEOTIDE SEQUENCE</scope>
    <source>
        <strain evidence="1">PNUSAV004886</strain>
    </source>
</reference>
<dbReference type="RefSeq" id="WP_039424127.1">
    <property type="nucleotide sequence ID" value="NZ_CP035680.1"/>
</dbReference>
<evidence type="ECO:0000313" key="2">
    <source>
        <dbReference type="EMBL" id="KGK10420.1"/>
    </source>
</evidence>
<dbReference type="GO" id="GO:0004812">
    <property type="term" value="F:aminoacyl-tRNA ligase activity"/>
    <property type="evidence" value="ECO:0007669"/>
    <property type="project" value="UniProtKB-KW"/>
</dbReference>
<dbReference type="GeneID" id="43682259"/>
<name>A0A099MRJ7_9VIBR</name>
<dbReference type="EMBL" id="JMCG01000001">
    <property type="protein sequence ID" value="KGK10420.1"/>
    <property type="molecule type" value="Genomic_DNA"/>
</dbReference>
<keyword evidence="2" id="KW-0436">Ligase</keyword>
<dbReference type="Proteomes" id="UP001253463">
    <property type="component" value="Unassembled WGS sequence"/>
</dbReference>
<protein>
    <submittedName>
        <fullName evidence="2">Lysyl-tRNA synthetase</fullName>
    </submittedName>
</protein>
<dbReference type="Pfam" id="PF20090">
    <property type="entry name" value="DUF6482"/>
    <property type="match status" value="1"/>
</dbReference>
<accession>A0A099MRJ7</accession>
<evidence type="ECO:0000313" key="3">
    <source>
        <dbReference type="Proteomes" id="UP000029994"/>
    </source>
</evidence>
<organism evidence="2 3">
    <name type="scientific">Vibrio navarrensis</name>
    <dbReference type="NCBI Taxonomy" id="29495"/>
    <lineage>
        <taxon>Bacteria</taxon>
        <taxon>Pseudomonadati</taxon>
        <taxon>Pseudomonadota</taxon>
        <taxon>Gammaproteobacteria</taxon>
        <taxon>Vibrionales</taxon>
        <taxon>Vibrionaceae</taxon>
        <taxon>Vibrio</taxon>
    </lineage>
</organism>
<dbReference type="eggNOG" id="ENOG5031N7Z">
    <property type="taxonomic scope" value="Bacteria"/>
</dbReference>
<dbReference type="AlphaFoldDB" id="A0A099MRJ7"/>
<dbReference type="Proteomes" id="UP000029994">
    <property type="component" value="Unassembled WGS sequence"/>
</dbReference>
<keyword evidence="3" id="KW-1185">Reference proteome</keyword>
<reference evidence="2 3" key="1">
    <citation type="submission" date="2014-04" db="EMBL/GenBank/DDBJ databases">
        <title>Genome sequencing of Vibrio navarrensis strains.</title>
        <authorList>
            <person name="Gladney L.M."/>
            <person name="Katz L.S."/>
            <person name="Marino-Ramirez L."/>
            <person name="Jordan I.K."/>
        </authorList>
    </citation>
    <scope>NUCLEOTIDE SEQUENCE [LARGE SCALE GENOMIC DNA]</scope>
    <source>
        <strain evidence="2 3">ATCC 51183</strain>
    </source>
</reference>
<comment type="caution">
    <text evidence="2">The sequence shown here is derived from an EMBL/GenBank/DDBJ whole genome shotgun (WGS) entry which is preliminary data.</text>
</comment>
<proteinExistence type="predicted"/>
<dbReference type="EMBL" id="ABNSCA010000006">
    <property type="protein sequence ID" value="ELN6933204.1"/>
    <property type="molecule type" value="Genomic_DNA"/>
</dbReference>
<gene>
    <name evidence="2" type="ORF">EA26_03465</name>
    <name evidence="1" type="ORF">RZY48_002628</name>
</gene>